<comment type="caution">
    <text evidence="1">The sequence shown here is derived from an EMBL/GenBank/DDBJ whole genome shotgun (WGS) entry which is preliminary data.</text>
</comment>
<dbReference type="EMBL" id="LABX01000071">
    <property type="protein sequence ID" value="KMO36340.1"/>
    <property type="molecule type" value="Genomic_DNA"/>
</dbReference>
<evidence type="ECO:0000313" key="2">
    <source>
        <dbReference type="Proteomes" id="UP000035929"/>
    </source>
</evidence>
<dbReference type="PATRIC" id="fig|270351.6.peg.6930"/>
<reference evidence="1 2" key="1">
    <citation type="submission" date="2015-03" db="EMBL/GenBank/DDBJ databases">
        <title>Genome sequencing of Methylobacterium aquaticum DSM16371 type strain.</title>
        <authorList>
            <person name="Chaudhry V."/>
            <person name="Patil P.B."/>
        </authorList>
    </citation>
    <scope>NUCLEOTIDE SEQUENCE [LARGE SCALE GENOMIC DNA]</scope>
    <source>
        <strain evidence="1 2">DSM 16371</strain>
    </source>
</reference>
<name>A0A0J6SM96_9HYPH</name>
<accession>A0A0J6SM96</accession>
<proteinExistence type="predicted"/>
<evidence type="ECO:0000313" key="1">
    <source>
        <dbReference type="EMBL" id="KMO36340.1"/>
    </source>
</evidence>
<protein>
    <submittedName>
        <fullName evidence="1">Uncharacterized protein</fullName>
    </submittedName>
</protein>
<dbReference type="Proteomes" id="UP000035929">
    <property type="component" value="Unassembled WGS sequence"/>
</dbReference>
<organism evidence="1 2">
    <name type="scientific">Methylobacterium aquaticum</name>
    <dbReference type="NCBI Taxonomy" id="270351"/>
    <lineage>
        <taxon>Bacteria</taxon>
        <taxon>Pseudomonadati</taxon>
        <taxon>Pseudomonadota</taxon>
        <taxon>Alphaproteobacteria</taxon>
        <taxon>Hyphomicrobiales</taxon>
        <taxon>Methylobacteriaceae</taxon>
        <taxon>Methylobacterium</taxon>
    </lineage>
</organism>
<gene>
    <name evidence="1" type="ORF">VP06_10200</name>
</gene>
<dbReference type="AlphaFoldDB" id="A0A0J6SM96"/>
<sequence length="110" mass="12461">MTRARAFLRSSRTRTVLGVMACWLGFQLWLTVAAPGKISPDLSRASGRVNVQIDLPFTPERFHVLAVQRYGRIAGADEHSIELRGVRTSDLTSLARPFWVRKVEPLREDQ</sequence>